<accession>A0A6L9MHW2</accession>
<dbReference type="EMBL" id="JAAAMJ010000006">
    <property type="protein sequence ID" value="NDV87060.1"/>
    <property type="molecule type" value="Genomic_DNA"/>
</dbReference>
<comment type="caution">
    <text evidence="1">The sequence shown here is derived from an EMBL/GenBank/DDBJ whole genome shotgun (WGS) entry which is preliminary data.</text>
</comment>
<dbReference type="RefSeq" id="WP_163043817.1">
    <property type="nucleotide sequence ID" value="NZ_JAAAMJ010000006.1"/>
</dbReference>
<organism evidence="1 2">
    <name type="scientific">Aurantimonas aggregata</name>
    <dbReference type="NCBI Taxonomy" id="2047720"/>
    <lineage>
        <taxon>Bacteria</taxon>
        <taxon>Pseudomonadati</taxon>
        <taxon>Pseudomonadota</taxon>
        <taxon>Alphaproteobacteria</taxon>
        <taxon>Hyphomicrobiales</taxon>
        <taxon>Aurantimonadaceae</taxon>
        <taxon>Aurantimonas</taxon>
    </lineage>
</organism>
<evidence type="ECO:0000313" key="1">
    <source>
        <dbReference type="EMBL" id="NDV87060.1"/>
    </source>
</evidence>
<proteinExistence type="predicted"/>
<dbReference type="AlphaFoldDB" id="A0A6L9MHW2"/>
<reference evidence="1 2" key="1">
    <citation type="submission" date="2020-01" db="EMBL/GenBank/DDBJ databases">
        <title>Genomes of bacteria type strains.</title>
        <authorList>
            <person name="Chen J."/>
            <person name="Zhu S."/>
            <person name="Chen J."/>
        </authorList>
    </citation>
    <scope>NUCLEOTIDE SEQUENCE [LARGE SCALE GENOMIC DNA]</scope>
    <source>
        <strain evidence="1 2">KCTC 52919</strain>
    </source>
</reference>
<evidence type="ECO:0008006" key="3">
    <source>
        <dbReference type="Google" id="ProtNLM"/>
    </source>
</evidence>
<keyword evidence="2" id="KW-1185">Reference proteome</keyword>
<dbReference type="Proteomes" id="UP000476332">
    <property type="component" value="Unassembled WGS sequence"/>
</dbReference>
<name>A0A6L9MHW2_9HYPH</name>
<protein>
    <recommendedName>
        <fullName evidence="3">ASCH domain-containing protein</fullName>
    </recommendedName>
</protein>
<sequence>MTARPILFSGPMVRALLDGSKTQTRRVLNPQPDSFETSPGLLCTASLHFDEDEACGRIALGNDGCGVITMQRAGYAVGDRLWVREAWRTGAAFDRFPPRDIPTHAHIACEADDDRARLTGKLRPGMFMPRWASLLTLIVTDVRVQRLQEISEADAIAEGIKKDYAAGMPSAWGWHDYLRGDDIAKRHFSDPRESYRTLWDGLNAKRGYGWNANPWVVAVTFTVHRAKIDAPERSAR</sequence>
<evidence type="ECO:0000313" key="2">
    <source>
        <dbReference type="Proteomes" id="UP000476332"/>
    </source>
</evidence>
<gene>
    <name evidence="1" type="ORF">GTW51_10135</name>
</gene>